<evidence type="ECO:0000256" key="1">
    <source>
        <dbReference type="SAM" id="Phobius"/>
    </source>
</evidence>
<feature type="transmembrane region" description="Helical" evidence="1">
    <location>
        <begin position="6"/>
        <end position="27"/>
    </location>
</feature>
<keyword evidence="1" id="KW-0472">Membrane</keyword>
<dbReference type="Proteomes" id="UP000011599">
    <property type="component" value="Unassembled WGS sequence"/>
</dbReference>
<keyword evidence="3" id="KW-1185">Reference proteome</keyword>
<dbReference type="AlphaFoldDB" id="L9VQJ1"/>
<name>L9VQJ1_9EURY</name>
<evidence type="ECO:0000313" key="3">
    <source>
        <dbReference type="Proteomes" id="UP000011599"/>
    </source>
</evidence>
<feature type="transmembrane region" description="Helical" evidence="1">
    <location>
        <begin position="88"/>
        <end position="109"/>
    </location>
</feature>
<dbReference type="RefSeq" id="WP_006091073.1">
    <property type="nucleotide sequence ID" value="NZ_AOHW01000038.1"/>
</dbReference>
<dbReference type="EMBL" id="AOHW01000038">
    <property type="protein sequence ID" value="ELY39252.1"/>
    <property type="molecule type" value="Genomic_DNA"/>
</dbReference>
<gene>
    <name evidence="2" type="ORF">C496_15382</name>
</gene>
<dbReference type="PATRIC" id="fig|1114856.3.peg.3188"/>
<dbReference type="OrthoDB" id="205278at2157"/>
<keyword evidence="1" id="KW-1133">Transmembrane helix</keyword>
<dbReference type="eggNOG" id="arCOG03769">
    <property type="taxonomic scope" value="Archaea"/>
</dbReference>
<keyword evidence="1" id="KW-0812">Transmembrane</keyword>
<comment type="caution">
    <text evidence="2">The sequence shown here is derived from an EMBL/GenBank/DDBJ whole genome shotgun (WGS) entry which is preliminary data.</text>
</comment>
<proteinExistence type="predicted"/>
<organism evidence="2 3">
    <name type="scientific">Natronorubrum tibetense GA33</name>
    <dbReference type="NCBI Taxonomy" id="1114856"/>
    <lineage>
        <taxon>Archaea</taxon>
        <taxon>Methanobacteriati</taxon>
        <taxon>Methanobacteriota</taxon>
        <taxon>Stenosarchaea group</taxon>
        <taxon>Halobacteria</taxon>
        <taxon>Halobacteriales</taxon>
        <taxon>Natrialbaceae</taxon>
        <taxon>Natronorubrum</taxon>
    </lineage>
</organism>
<feature type="transmembrane region" description="Helical" evidence="1">
    <location>
        <begin position="59"/>
        <end position="76"/>
    </location>
</feature>
<reference evidence="2 3" key="1">
    <citation type="journal article" date="2014" name="PLoS Genet.">
        <title>Phylogenetically driven sequencing of extremely halophilic archaea reveals strategies for static and dynamic osmo-response.</title>
        <authorList>
            <person name="Becker E.A."/>
            <person name="Seitzer P.M."/>
            <person name="Tritt A."/>
            <person name="Larsen D."/>
            <person name="Krusor M."/>
            <person name="Yao A.I."/>
            <person name="Wu D."/>
            <person name="Madern D."/>
            <person name="Eisen J.A."/>
            <person name="Darling A.E."/>
            <person name="Facciotti M.T."/>
        </authorList>
    </citation>
    <scope>NUCLEOTIDE SEQUENCE [LARGE SCALE GENOMIC DNA]</scope>
    <source>
        <strain evidence="2 3">GA33</strain>
    </source>
</reference>
<sequence>MIESLVVFAVSLLIGAIGIYAGAKVIVDSEDYTYALVTALLGAIIWGVVGFFFGWIPLLGPLLVFVAYLAIINARYPGGWVDAAAITIVAWLSVLIVLYVLALVGVTGFDAVGVPGV</sequence>
<accession>L9VQJ1</accession>
<protein>
    <submittedName>
        <fullName evidence="2">Uncharacterized protein</fullName>
    </submittedName>
</protein>
<evidence type="ECO:0000313" key="2">
    <source>
        <dbReference type="EMBL" id="ELY39252.1"/>
    </source>
</evidence>